<dbReference type="SUPFAM" id="SSF88659">
    <property type="entry name" value="Sigma3 and sigma4 domains of RNA polymerase sigma factors"/>
    <property type="match status" value="1"/>
</dbReference>
<evidence type="ECO:0000256" key="4">
    <source>
        <dbReference type="ARBA" id="ARBA00023163"/>
    </source>
</evidence>
<dbReference type="Gene3D" id="1.10.10.10">
    <property type="entry name" value="Winged helix-like DNA-binding domain superfamily/Winged helix DNA-binding domain"/>
    <property type="match status" value="1"/>
</dbReference>
<dbReference type="eggNOG" id="COG1595">
    <property type="taxonomic scope" value="Bacteria"/>
</dbReference>
<dbReference type="InterPro" id="IPR013325">
    <property type="entry name" value="RNA_pol_sigma_r2"/>
</dbReference>
<dbReference type="InterPro" id="IPR013249">
    <property type="entry name" value="RNA_pol_sigma70_r4_t2"/>
</dbReference>
<evidence type="ECO:0000256" key="2">
    <source>
        <dbReference type="ARBA" id="ARBA00023015"/>
    </source>
</evidence>
<dbReference type="InterPro" id="IPR039425">
    <property type="entry name" value="RNA_pol_sigma-70-like"/>
</dbReference>
<dbReference type="HOGENOM" id="CLU_047691_12_3_0"/>
<dbReference type="Pfam" id="PF08281">
    <property type="entry name" value="Sigma70_r4_2"/>
    <property type="match status" value="1"/>
</dbReference>
<dbReference type="Pfam" id="PF04542">
    <property type="entry name" value="Sigma70_r2"/>
    <property type="match status" value="1"/>
</dbReference>
<evidence type="ECO:0000256" key="1">
    <source>
        <dbReference type="ARBA" id="ARBA00010641"/>
    </source>
</evidence>
<accession>D8PF91</accession>
<dbReference type="KEGG" id="nde:NIDE2180"/>
<dbReference type="Gene3D" id="1.10.1740.10">
    <property type="match status" value="1"/>
</dbReference>
<dbReference type="GO" id="GO:0016987">
    <property type="term" value="F:sigma factor activity"/>
    <property type="evidence" value="ECO:0007669"/>
    <property type="project" value="UniProtKB-KW"/>
</dbReference>
<dbReference type="AlphaFoldDB" id="D8PF91"/>
<protein>
    <submittedName>
        <fullName evidence="7">Putative RNA polymerase sigma factor FecI (Sigma-19)</fullName>
    </submittedName>
</protein>
<proteinExistence type="inferred from homology"/>
<keyword evidence="8" id="KW-1185">Reference proteome</keyword>
<dbReference type="GO" id="GO:0003677">
    <property type="term" value="F:DNA binding"/>
    <property type="evidence" value="ECO:0007669"/>
    <property type="project" value="InterPro"/>
</dbReference>
<comment type="similarity">
    <text evidence="1">Belongs to the sigma-70 factor family. ECF subfamily.</text>
</comment>
<dbReference type="PANTHER" id="PTHR43133:SF63">
    <property type="entry name" value="RNA POLYMERASE SIGMA FACTOR FECI-RELATED"/>
    <property type="match status" value="1"/>
</dbReference>
<feature type="domain" description="RNA polymerase sigma factor 70 region 4 type 2" evidence="6">
    <location>
        <begin position="135"/>
        <end position="185"/>
    </location>
</feature>
<keyword evidence="2" id="KW-0805">Transcription regulation</keyword>
<gene>
    <name evidence="7" type="ORF">NIDE2180</name>
</gene>
<dbReference type="OrthoDB" id="9797134at2"/>
<evidence type="ECO:0000313" key="8">
    <source>
        <dbReference type="Proteomes" id="UP000001660"/>
    </source>
</evidence>
<dbReference type="Proteomes" id="UP000001660">
    <property type="component" value="Chromosome"/>
</dbReference>
<dbReference type="InterPro" id="IPR007627">
    <property type="entry name" value="RNA_pol_sigma70_r2"/>
</dbReference>
<keyword evidence="4" id="KW-0804">Transcription</keyword>
<sequence length="201" mass="22903">MSHWSNYSHTAAAHLICPPTDDTCAPASITVDSLIEFVRAEQSELLRFLTWKVNCPSAAADLVQELYLRVVTLANPVTIRNPRTFLYTTAKHLAIDYLRKKDRARPRSQPLDQAVSVPASTPDAETAIDAKHRLAAVLQAIEELPPKRRAVFILFKFEHKTYVEIAHELHISIRTVENHLTKAMTYCRARFESLDQLEERE</sequence>
<feature type="domain" description="RNA polymerase sigma-70 region 2" evidence="5">
    <location>
        <begin position="38"/>
        <end position="103"/>
    </location>
</feature>
<dbReference type="GO" id="GO:0006352">
    <property type="term" value="P:DNA-templated transcription initiation"/>
    <property type="evidence" value="ECO:0007669"/>
    <property type="project" value="InterPro"/>
</dbReference>
<dbReference type="InterPro" id="IPR036388">
    <property type="entry name" value="WH-like_DNA-bd_sf"/>
</dbReference>
<evidence type="ECO:0000313" key="7">
    <source>
        <dbReference type="EMBL" id="CBK41900.1"/>
    </source>
</evidence>
<dbReference type="CDD" id="cd06171">
    <property type="entry name" value="Sigma70_r4"/>
    <property type="match status" value="1"/>
</dbReference>
<dbReference type="SUPFAM" id="SSF88946">
    <property type="entry name" value="Sigma2 domain of RNA polymerase sigma factors"/>
    <property type="match status" value="1"/>
</dbReference>
<evidence type="ECO:0000256" key="3">
    <source>
        <dbReference type="ARBA" id="ARBA00023082"/>
    </source>
</evidence>
<dbReference type="EMBL" id="FP929003">
    <property type="protein sequence ID" value="CBK41900.1"/>
    <property type="molecule type" value="Genomic_DNA"/>
</dbReference>
<dbReference type="InterPro" id="IPR013324">
    <property type="entry name" value="RNA_pol_sigma_r3/r4-like"/>
</dbReference>
<dbReference type="InterPro" id="IPR014284">
    <property type="entry name" value="RNA_pol_sigma-70_dom"/>
</dbReference>
<reference evidence="7 8" key="1">
    <citation type="journal article" date="2010" name="Proc. Natl. Acad. Sci. U.S.A.">
        <title>A Nitrospira metagenome illuminates the physiology and evolution of globally important nitrite-oxidizing bacteria.</title>
        <authorList>
            <person name="Lucker S."/>
            <person name="Wagner M."/>
            <person name="Maixner F."/>
            <person name="Pelletier E."/>
            <person name="Koch H."/>
            <person name="Vacherie B."/>
            <person name="Rattei T."/>
            <person name="Sinninghe Damste J."/>
            <person name="Spieck E."/>
            <person name="Le Paslier D."/>
            <person name="Daims H."/>
        </authorList>
    </citation>
    <scope>NUCLEOTIDE SEQUENCE [LARGE SCALE GENOMIC DNA]</scope>
</reference>
<organism evidence="7 8">
    <name type="scientific">Nitrospira defluvii</name>
    <dbReference type="NCBI Taxonomy" id="330214"/>
    <lineage>
        <taxon>Bacteria</taxon>
        <taxon>Pseudomonadati</taxon>
        <taxon>Nitrospirota</taxon>
        <taxon>Nitrospiria</taxon>
        <taxon>Nitrospirales</taxon>
        <taxon>Nitrospiraceae</taxon>
        <taxon>Nitrospira</taxon>
    </lineage>
</organism>
<keyword evidence="3" id="KW-0731">Sigma factor</keyword>
<dbReference type="NCBIfam" id="TIGR02937">
    <property type="entry name" value="sigma70-ECF"/>
    <property type="match status" value="1"/>
</dbReference>
<dbReference type="STRING" id="330214.NIDE2180"/>
<name>D8PF91_9BACT</name>
<evidence type="ECO:0000259" key="5">
    <source>
        <dbReference type="Pfam" id="PF04542"/>
    </source>
</evidence>
<dbReference type="PANTHER" id="PTHR43133">
    <property type="entry name" value="RNA POLYMERASE ECF-TYPE SIGMA FACTO"/>
    <property type="match status" value="1"/>
</dbReference>
<evidence type="ECO:0000259" key="6">
    <source>
        <dbReference type="Pfam" id="PF08281"/>
    </source>
</evidence>